<dbReference type="EMBL" id="CM010718">
    <property type="protein sequence ID" value="RZC58899.1"/>
    <property type="molecule type" value="Genomic_DNA"/>
</dbReference>
<protein>
    <submittedName>
        <fullName evidence="1">Uncharacterized protein</fullName>
    </submittedName>
</protein>
<dbReference type="Proteomes" id="UP000316621">
    <property type="component" value="Chromosome 4"/>
</dbReference>
<evidence type="ECO:0000313" key="2">
    <source>
        <dbReference type="Proteomes" id="UP000316621"/>
    </source>
</evidence>
<sequence>MINSIGIPNKVMFILGCSYLACCRLRVVISGLFKAIALPEKLDVVEQVGVYLTTKDLSQPPRNKLDDDCQCNNVRGRSILSLKNLMGMLIANLHCRKETHSQSKEAHKADDCKL</sequence>
<proteinExistence type="predicted"/>
<reference evidence="1 2" key="1">
    <citation type="journal article" date="2018" name="Science">
        <title>The opium poppy genome and morphinan production.</title>
        <authorList>
            <person name="Guo L."/>
            <person name="Winzer T."/>
            <person name="Yang X."/>
            <person name="Li Y."/>
            <person name="Ning Z."/>
            <person name="He Z."/>
            <person name="Teodor R."/>
            <person name="Lu Y."/>
            <person name="Bowser T.A."/>
            <person name="Graham I.A."/>
            <person name="Ye K."/>
        </authorList>
    </citation>
    <scope>NUCLEOTIDE SEQUENCE [LARGE SCALE GENOMIC DNA]</scope>
    <source>
        <strain evidence="2">cv. HN1</strain>
        <tissue evidence="1">Leaves</tissue>
    </source>
</reference>
<name>A0A4Y7JGM0_PAPSO</name>
<dbReference type="Gramene" id="RZC58899">
    <property type="protein sequence ID" value="RZC58899"/>
    <property type="gene ID" value="C5167_006205"/>
</dbReference>
<organism evidence="1 2">
    <name type="scientific">Papaver somniferum</name>
    <name type="common">Opium poppy</name>
    <dbReference type="NCBI Taxonomy" id="3469"/>
    <lineage>
        <taxon>Eukaryota</taxon>
        <taxon>Viridiplantae</taxon>
        <taxon>Streptophyta</taxon>
        <taxon>Embryophyta</taxon>
        <taxon>Tracheophyta</taxon>
        <taxon>Spermatophyta</taxon>
        <taxon>Magnoliopsida</taxon>
        <taxon>Ranunculales</taxon>
        <taxon>Papaveraceae</taxon>
        <taxon>Papaveroideae</taxon>
        <taxon>Papaver</taxon>
    </lineage>
</organism>
<gene>
    <name evidence="1" type="ORF">C5167_006205</name>
</gene>
<keyword evidence="2" id="KW-1185">Reference proteome</keyword>
<evidence type="ECO:0000313" key="1">
    <source>
        <dbReference type="EMBL" id="RZC58899.1"/>
    </source>
</evidence>
<dbReference type="AlphaFoldDB" id="A0A4Y7JGM0"/>
<accession>A0A4Y7JGM0</accession>